<organism evidence="1 2">
    <name type="scientific">Paenibacillus pseudetheri</name>
    <dbReference type="NCBI Taxonomy" id="2897682"/>
    <lineage>
        <taxon>Bacteria</taxon>
        <taxon>Bacillati</taxon>
        <taxon>Bacillota</taxon>
        <taxon>Bacilli</taxon>
        <taxon>Bacillales</taxon>
        <taxon>Paenibacillaceae</taxon>
        <taxon>Paenibacillus</taxon>
    </lineage>
</organism>
<comment type="caution">
    <text evidence="1">The sequence shown here is derived from an EMBL/GenBank/DDBJ whole genome shotgun (WGS) entry which is preliminary data.</text>
</comment>
<dbReference type="Proteomes" id="UP000838749">
    <property type="component" value="Unassembled WGS sequence"/>
</dbReference>
<proteinExistence type="predicted"/>
<reference evidence="1" key="1">
    <citation type="submission" date="2021-12" db="EMBL/GenBank/DDBJ databases">
        <authorList>
            <person name="Criscuolo A."/>
        </authorList>
    </citation>
    <scope>NUCLEOTIDE SEQUENCE</scope>
    <source>
        <strain evidence="1">CIP111894</strain>
    </source>
</reference>
<evidence type="ECO:0000313" key="2">
    <source>
        <dbReference type="Proteomes" id="UP000838749"/>
    </source>
</evidence>
<keyword evidence="2" id="KW-1185">Reference proteome</keyword>
<gene>
    <name evidence="1" type="ORF">PAECIP111894_00678</name>
</gene>
<accession>A0ABN8F982</accession>
<evidence type="ECO:0000313" key="1">
    <source>
        <dbReference type="EMBL" id="CAH1054533.1"/>
    </source>
</evidence>
<dbReference type="EMBL" id="CAKMAB010000003">
    <property type="protein sequence ID" value="CAH1054533.1"/>
    <property type="molecule type" value="Genomic_DNA"/>
</dbReference>
<protein>
    <submittedName>
        <fullName evidence="1">Uncharacterized protein</fullName>
    </submittedName>
</protein>
<sequence length="29" mass="3419">MKESGTVKEVEEKFTNEYDMEFGSFIPFV</sequence>
<name>A0ABN8F982_9BACL</name>